<comment type="caution">
    <text evidence="2">The sequence shown here is derived from an EMBL/GenBank/DDBJ whole genome shotgun (WGS) entry which is preliminary data.</text>
</comment>
<feature type="compositionally biased region" description="Basic and acidic residues" evidence="1">
    <location>
        <begin position="250"/>
        <end position="262"/>
    </location>
</feature>
<feature type="compositionally biased region" description="Low complexity" evidence="1">
    <location>
        <begin position="233"/>
        <end position="245"/>
    </location>
</feature>
<feature type="compositionally biased region" description="Acidic residues" evidence="1">
    <location>
        <begin position="377"/>
        <end position="386"/>
    </location>
</feature>
<reference evidence="2 3" key="1">
    <citation type="submission" date="2024-02" db="EMBL/GenBank/DDBJ databases">
        <title>A draft genome for the cacao thread blight pathogen Marasmius crinis-equi.</title>
        <authorList>
            <person name="Cohen S.P."/>
            <person name="Baruah I.K."/>
            <person name="Amoako-Attah I."/>
            <person name="Bukari Y."/>
            <person name="Meinhardt L.W."/>
            <person name="Bailey B.A."/>
        </authorList>
    </citation>
    <scope>NUCLEOTIDE SEQUENCE [LARGE SCALE GENOMIC DNA]</scope>
    <source>
        <strain evidence="2 3">GH-76</strain>
    </source>
</reference>
<gene>
    <name evidence="2" type="ORF">V5O48_009398</name>
</gene>
<dbReference type="EMBL" id="JBAHYK010000614">
    <property type="protein sequence ID" value="KAL0572561.1"/>
    <property type="molecule type" value="Genomic_DNA"/>
</dbReference>
<feature type="region of interest" description="Disordered" evidence="1">
    <location>
        <begin position="364"/>
        <end position="386"/>
    </location>
</feature>
<feature type="region of interest" description="Disordered" evidence="1">
    <location>
        <begin position="232"/>
        <end position="262"/>
    </location>
</feature>
<evidence type="ECO:0000313" key="2">
    <source>
        <dbReference type="EMBL" id="KAL0572561.1"/>
    </source>
</evidence>
<keyword evidence="3" id="KW-1185">Reference proteome</keyword>
<evidence type="ECO:0000313" key="3">
    <source>
        <dbReference type="Proteomes" id="UP001465976"/>
    </source>
</evidence>
<organism evidence="2 3">
    <name type="scientific">Marasmius crinis-equi</name>
    <dbReference type="NCBI Taxonomy" id="585013"/>
    <lineage>
        <taxon>Eukaryota</taxon>
        <taxon>Fungi</taxon>
        <taxon>Dikarya</taxon>
        <taxon>Basidiomycota</taxon>
        <taxon>Agaricomycotina</taxon>
        <taxon>Agaricomycetes</taxon>
        <taxon>Agaricomycetidae</taxon>
        <taxon>Agaricales</taxon>
        <taxon>Marasmiineae</taxon>
        <taxon>Marasmiaceae</taxon>
        <taxon>Marasmius</taxon>
    </lineage>
</organism>
<accession>A0ABR3FBD1</accession>
<proteinExistence type="predicted"/>
<evidence type="ECO:0000256" key="1">
    <source>
        <dbReference type="SAM" id="MobiDB-lite"/>
    </source>
</evidence>
<name>A0ABR3FBD1_9AGAR</name>
<protein>
    <submittedName>
        <fullName evidence="2">Uncharacterized protein</fullName>
    </submittedName>
</protein>
<sequence>MGLGLNDTTLVSRDDLYGYEVFSPVSFSNRHELKKRLVVLRRHQYARDSSTTAMSMIESRSEYERGRVYKTLVLDGTDCDRFLFDWDAVSFQRVVNVRIAAFYATSTEGVDPILDVGVAFANRRVIHDGSEILEPAHDATARFKNEARVFDQLQDVEEAVYPLNPAQIDVLDYRTIAERVAHLLTETRCDTHNTTESSLLLLVDDEEKARSLLEGRLGIRVGDMKRGLGDLFRSSPARSSKMPSSVVSARRSESPSRKSVRPHENRDYVYPFVSSKELISSVFTVYVVDVRAMYIAATKMRDDHKWTVPQMAAGSGLKVSADKFWNAAAYAELLIEIFGRLVQGEAIDGRDVLNVERRPQPSLVVPICPSTPPDDFDRSDDDSVEY</sequence>
<dbReference type="Proteomes" id="UP001465976">
    <property type="component" value="Unassembled WGS sequence"/>
</dbReference>